<dbReference type="GO" id="GO:0016042">
    <property type="term" value="P:lipid catabolic process"/>
    <property type="evidence" value="ECO:0007669"/>
    <property type="project" value="UniProtKB-KW"/>
</dbReference>
<dbReference type="EMBL" id="CP047363">
    <property type="protein sequence ID" value="QIH79065.1"/>
    <property type="molecule type" value="Genomic_DNA"/>
</dbReference>
<keyword evidence="4" id="KW-0378">Hydrolase</keyword>
<evidence type="ECO:0000256" key="1">
    <source>
        <dbReference type="ARBA" id="ARBA00001913"/>
    </source>
</evidence>
<sequence>MRKILNILLILLGLTLILPQPTFAVTNQGASMSDSEFQAALSKSIQDRAFAESYIQQDSYGMFILNKEKIRNNKLSKNDQLFIEEYIKLKNQEINKTSTRSFNVVVYGNYCGKGDKGGSPIDTLDKACQAHDRCYANYGWGNCNCDRILFATASVIASSSKYGTKQRIAARAVTTFFAPKVLTC</sequence>
<evidence type="ECO:0000259" key="9">
    <source>
        <dbReference type="Pfam" id="PF00068"/>
    </source>
</evidence>
<evidence type="ECO:0000256" key="8">
    <source>
        <dbReference type="SAM" id="SignalP"/>
    </source>
</evidence>
<dbReference type="GO" id="GO:0006644">
    <property type="term" value="P:phospholipid metabolic process"/>
    <property type="evidence" value="ECO:0007669"/>
    <property type="project" value="InterPro"/>
</dbReference>
<dbReference type="GO" id="GO:0004623">
    <property type="term" value="F:phospholipase A2 activity"/>
    <property type="evidence" value="ECO:0007669"/>
    <property type="project" value="UniProtKB-EC"/>
</dbReference>
<dbReference type="InterPro" id="IPR036444">
    <property type="entry name" value="PLipase_A2_dom_sf"/>
</dbReference>
<evidence type="ECO:0000256" key="3">
    <source>
        <dbReference type="ARBA" id="ARBA00022723"/>
    </source>
</evidence>
<keyword evidence="3" id="KW-0479">Metal-binding</keyword>
<evidence type="ECO:0000256" key="6">
    <source>
        <dbReference type="ARBA" id="ARBA00022963"/>
    </source>
</evidence>
<feature type="domain" description="Phospholipase A2-like central" evidence="9">
    <location>
        <begin position="99"/>
        <end position="157"/>
    </location>
</feature>
<evidence type="ECO:0000256" key="4">
    <source>
        <dbReference type="ARBA" id="ARBA00022801"/>
    </source>
</evidence>
<dbReference type="GO" id="GO:0050482">
    <property type="term" value="P:arachidonate secretion"/>
    <property type="evidence" value="ECO:0007669"/>
    <property type="project" value="InterPro"/>
</dbReference>
<gene>
    <name evidence="10" type="ORF">GTN30_10450</name>
</gene>
<dbReference type="SUPFAM" id="SSF48619">
    <property type="entry name" value="Phospholipase A2, PLA2"/>
    <property type="match status" value="1"/>
</dbReference>
<dbReference type="Pfam" id="PF00068">
    <property type="entry name" value="Phospholip_A2_1"/>
    <property type="match status" value="1"/>
</dbReference>
<keyword evidence="6" id="KW-0442">Lipid degradation</keyword>
<feature type="signal peptide" evidence="8">
    <location>
        <begin position="1"/>
        <end position="24"/>
    </location>
</feature>
<evidence type="ECO:0000256" key="7">
    <source>
        <dbReference type="ARBA" id="ARBA00023098"/>
    </source>
</evidence>
<dbReference type="EC" id="3.1.1.4" evidence="2"/>
<proteinExistence type="predicted"/>
<organism evidence="10 11">
    <name type="scientific">Macrococcoides canis</name>
    <dbReference type="NCBI Taxonomy" id="1855823"/>
    <lineage>
        <taxon>Bacteria</taxon>
        <taxon>Bacillati</taxon>
        <taxon>Bacillota</taxon>
        <taxon>Bacilli</taxon>
        <taxon>Bacillales</taxon>
        <taxon>Staphylococcaceae</taxon>
        <taxon>Macrococcoides</taxon>
    </lineage>
</organism>
<dbReference type="AlphaFoldDB" id="A0AAE6X4A8"/>
<feature type="chain" id="PRO_5042210042" description="phospholipase A2" evidence="8">
    <location>
        <begin position="25"/>
        <end position="184"/>
    </location>
</feature>
<name>A0AAE6X4A8_9STAP</name>
<evidence type="ECO:0000256" key="2">
    <source>
        <dbReference type="ARBA" id="ARBA00013278"/>
    </source>
</evidence>
<dbReference type="RefSeq" id="WP_164953810.1">
    <property type="nucleotide sequence ID" value="NZ_CP047363.1"/>
</dbReference>
<comment type="cofactor">
    <cofactor evidence="1">
        <name>Ca(2+)</name>
        <dbReference type="ChEBI" id="CHEBI:29108"/>
    </cofactor>
</comment>
<evidence type="ECO:0000313" key="11">
    <source>
        <dbReference type="Proteomes" id="UP000501122"/>
    </source>
</evidence>
<evidence type="ECO:0000313" key="10">
    <source>
        <dbReference type="EMBL" id="QIH79065.1"/>
    </source>
</evidence>
<accession>A0AAE6X4A8</accession>
<dbReference type="Proteomes" id="UP000501122">
    <property type="component" value="Chromosome"/>
</dbReference>
<protein>
    <recommendedName>
        <fullName evidence="2">phospholipase A2</fullName>
        <ecNumber evidence="2">3.1.1.4</ecNumber>
    </recommendedName>
</protein>
<keyword evidence="5" id="KW-0106">Calcium</keyword>
<dbReference type="PANTHER" id="PTHR11716">
    <property type="entry name" value="PHOSPHOLIPASE A2 FAMILY MEMBER"/>
    <property type="match status" value="1"/>
</dbReference>
<reference evidence="10" key="1">
    <citation type="journal article" date="2020" name="Antimicrob. Agents Chemother.">
        <title>The novel macrolide resistance genes mef(D), msr(F) and msr(H) are present on resistance islands in Macrococcus canis, Macrococcus caseolyticus and Staphylococcus aureus.</title>
        <authorList>
            <person name="Schwendener S."/>
            <person name="Dona V."/>
            <person name="Perreten V."/>
        </authorList>
    </citation>
    <scope>NUCLEOTIDE SEQUENCE</scope>
    <source>
        <strain evidence="10">Epi0076A</strain>
    </source>
</reference>
<evidence type="ECO:0000256" key="5">
    <source>
        <dbReference type="ARBA" id="ARBA00022837"/>
    </source>
</evidence>
<dbReference type="GO" id="GO:0005509">
    <property type="term" value="F:calcium ion binding"/>
    <property type="evidence" value="ECO:0007669"/>
    <property type="project" value="InterPro"/>
</dbReference>
<dbReference type="InterPro" id="IPR016090">
    <property type="entry name" value="PLA2-like_dom"/>
</dbReference>
<keyword evidence="8" id="KW-0732">Signal</keyword>
<keyword evidence="7" id="KW-0443">Lipid metabolism</keyword>
<dbReference type="PANTHER" id="PTHR11716:SF47">
    <property type="entry name" value="PHOSPHOLIPASE A2-ALPHA"/>
    <property type="match status" value="1"/>
</dbReference>
<dbReference type="InterPro" id="IPR001211">
    <property type="entry name" value="PLA2"/>
</dbReference>
<dbReference type="Gene3D" id="1.20.90.10">
    <property type="entry name" value="Phospholipase A2 domain"/>
    <property type="match status" value="1"/>
</dbReference>